<keyword evidence="4" id="KW-1185">Reference proteome</keyword>
<evidence type="ECO:0000259" key="2">
    <source>
        <dbReference type="Pfam" id="PF13472"/>
    </source>
</evidence>
<feature type="signal peptide" evidence="1">
    <location>
        <begin position="1"/>
        <end position="21"/>
    </location>
</feature>
<dbReference type="GO" id="GO:0016788">
    <property type="term" value="F:hydrolase activity, acting on ester bonds"/>
    <property type="evidence" value="ECO:0007669"/>
    <property type="project" value="UniProtKB-ARBA"/>
</dbReference>
<dbReference type="Gene3D" id="3.40.50.1110">
    <property type="entry name" value="SGNH hydrolase"/>
    <property type="match status" value="1"/>
</dbReference>
<comment type="caution">
    <text evidence="3">The sequence shown here is derived from an EMBL/GenBank/DDBJ whole genome shotgun (WGS) entry which is preliminary data.</text>
</comment>
<feature type="chain" id="PRO_5015714670" evidence="1">
    <location>
        <begin position="22"/>
        <end position="445"/>
    </location>
</feature>
<dbReference type="RefSeq" id="WP_103718776.1">
    <property type="nucleotide sequence ID" value="NZ_PQFZ01000007.1"/>
</dbReference>
<dbReference type="OrthoDB" id="1828825at2"/>
<name>A0A2S4M9V1_9HYPH</name>
<dbReference type="InterPro" id="IPR053140">
    <property type="entry name" value="GDSL_Rv0518-like"/>
</dbReference>
<dbReference type="Proteomes" id="UP000236919">
    <property type="component" value="Unassembled WGS sequence"/>
</dbReference>
<organism evidence="3 4">
    <name type="scientific">Bosea psychrotolerans</name>
    <dbReference type="NCBI Taxonomy" id="1871628"/>
    <lineage>
        <taxon>Bacteria</taxon>
        <taxon>Pseudomonadati</taxon>
        <taxon>Pseudomonadota</taxon>
        <taxon>Alphaproteobacteria</taxon>
        <taxon>Hyphomicrobiales</taxon>
        <taxon>Boseaceae</taxon>
        <taxon>Bosea</taxon>
    </lineage>
</organism>
<keyword evidence="1" id="KW-0732">Signal</keyword>
<dbReference type="InterPro" id="IPR013830">
    <property type="entry name" value="SGNH_hydro"/>
</dbReference>
<protein>
    <submittedName>
        <fullName evidence="3">Lysophospholipase L1-like esterase</fullName>
    </submittedName>
</protein>
<sequence length="445" mass="46641">MLRIIFAIMTLLSGLAGDAMAQSGTLAWKTSWVASAQGPYPLGNPSAQPDQRFAFPDPAAGANDQSFRLILRPSLWGRQARIRLTNAFGTRPVTFDDVHIGLQLGSAALVPGSNRPATFAGKPSLRLEPGAFAWSDPVELPFASDPASPLLQGRKLAVSLHVAGESGPMTWHAKALQTSYVTAPRAGAKGSDEGEDAFINPTASWFFVDALDMQAPADTPVVVAFGDSITDGTASTMNGDDRWPDVLARRLSRYFGVNRVAVVNAGIGGNQIAGPAEYSPAKPFPGGPAAVQRLERDVLSLSGVTSLIWLEGINDFSRNGNAATETVQNAMRDGIAKLRARGIRVVGATVVSALGSTSPAHGHPEQDEKRKALNAFIRSPGSFDAVVDFDAATLDPASGGLKAAFVPEATTGGPGDKLHPNRTGYQAMGFAIDPAAVVPGLKRQP</sequence>
<dbReference type="InterPro" id="IPR036514">
    <property type="entry name" value="SGNH_hydro_sf"/>
</dbReference>
<evidence type="ECO:0000313" key="4">
    <source>
        <dbReference type="Proteomes" id="UP000236919"/>
    </source>
</evidence>
<reference evidence="3 4" key="1">
    <citation type="submission" date="2018-01" db="EMBL/GenBank/DDBJ databases">
        <title>Genomic Encyclopedia of Type Strains, Phase III (KMG-III): the genomes of soil and plant-associated and newly described type strains.</title>
        <authorList>
            <person name="Whitman W."/>
        </authorList>
    </citation>
    <scope>NUCLEOTIDE SEQUENCE [LARGE SCALE GENOMIC DNA]</scope>
    <source>
        <strain evidence="3 4">1131</strain>
    </source>
</reference>
<dbReference type="AlphaFoldDB" id="A0A2S4M9V1"/>
<dbReference type="EMBL" id="PQFZ01000007">
    <property type="protein sequence ID" value="POR51389.1"/>
    <property type="molecule type" value="Genomic_DNA"/>
</dbReference>
<feature type="domain" description="SGNH hydrolase-type esterase" evidence="2">
    <location>
        <begin position="224"/>
        <end position="427"/>
    </location>
</feature>
<evidence type="ECO:0000256" key="1">
    <source>
        <dbReference type="SAM" id="SignalP"/>
    </source>
</evidence>
<proteinExistence type="predicted"/>
<dbReference type="SUPFAM" id="SSF52266">
    <property type="entry name" value="SGNH hydrolase"/>
    <property type="match status" value="1"/>
</dbReference>
<evidence type="ECO:0000313" key="3">
    <source>
        <dbReference type="EMBL" id="POR51389.1"/>
    </source>
</evidence>
<accession>A0A2S4M9V1</accession>
<dbReference type="PANTHER" id="PTHR43784:SF2">
    <property type="entry name" value="GDSL-LIKE LIPASE_ACYLHYDROLASE, PUTATIVE (AFU_ORTHOLOGUE AFUA_2G00820)-RELATED"/>
    <property type="match status" value="1"/>
</dbReference>
<gene>
    <name evidence="3" type="ORF">CYD53_107172</name>
</gene>
<dbReference type="Pfam" id="PF13472">
    <property type="entry name" value="Lipase_GDSL_2"/>
    <property type="match status" value="1"/>
</dbReference>
<dbReference type="PANTHER" id="PTHR43784">
    <property type="entry name" value="GDSL-LIKE LIPASE/ACYLHYDROLASE, PUTATIVE (AFU_ORTHOLOGUE AFUA_2G00820)-RELATED"/>
    <property type="match status" value="1"/>
</dbReference>